<dbReference type="Gene3D" id="3.30.200.20">
    <property type="entry name" value="Phosphorylase Kinase, domain 1"/>
    <property type="match status" value="1"/>
</dbReference>
<keyword evidence="3" id="KW-0723">Serine/threonine-protein kinase</keyword>
<feature type="compositionally biased region" description="Polar residues" evidence="13">
    <location>
        <begin position="39"/>
        <end position="49"/>
    </location>
</feature>
<comment type="similarity">
    <text evidence="1">Belongs to the protein kinase superfamily. CAMK Ser/Thr protein kinase family. CaMK subfamily.</text>
</comment>
<dbReference type="InterPro" id="IPR000504">
    <property type="entry name" value="RRM_dom"/>
</dbReference>
<keyword evidence="7" id="KW-0418">Kinase</keyword>
<dbReference type="SUPFAM" id="SSF56112">
    <property type="entry name" value="Protein kinase-like (PK-like)"/>
    <property type="match status" value="2"/>
</dbReference>
<evidence type="ECO:0000256" key="2">
    <source>
        <dbReference type="ARBA" id="ARBA00012513"/>
    </source>
</evidence>
<evidence type="ECO:0000313" key="16">
    <source>
        <dbReference type="EMBL" id="KAF3565771.1"/>
    </source>
</evidence>
<evidence type="ECO:0000256" key="6">
    <source>
        <dbReference type="ARBA" id="ARBA00022741"/>
    </source>
</evidence>
<keyword evidence="6 12" id="KW-0547">Nucleotide-binding</keyword>
<dbReference type="InterPro" id="IPR000719">
    <property type="entry name" value="Prot_kinase_dom"/>
</dbReference>
<keyword evidence="5" id="KW-0808">Transferase</keyword>
<feature type="binding site" evidence="12">
    <location>
        <position position="161"/>
    </location>
    <ligand>
        <name>ATP</name>
        <dbReference type="ChEBI" id="CHEBI:30616"/>
    </ligand>
</feature>
<evidence type="ECO:0000256" key="4">
    <source>
        <dbReference type="ARBA" id="ARBA00022553"/>
    </source>
</evidence>
<dbReference type="InterPro" id="IPR011009">
    <property type="entry name" value="Kinase-like_dom_sf"/>
</dbReference>
<dbReference type="InterPro" id="IPR008271">
    <property type="entry name" value="Ser/Thr_kinase_AS"/>
</dbReference>
<dbReference type="CDD" id="cd05117">
    <property type="entry name" value="STKc_CAMK"/>
    <property type="match status" value="1"/>
</dbReference>
<organism evidence="16 17">
    <name type="scientific">Brassica cretica</name>
    <name type="common">Mustard</name>
    <dbReference type="NCBI Taxonomy" id="69181"/>
    <lineage>
        <taxon>Eukaryota</taxon>
        <taxon>Viridiplantae</taxon>
        <taxon>Streptophyta</taxon>
        <taxon>Embryophyta</taxon>
        <taxon>Tracheophyta</taxon>
        <taxon>Spermatophyta</taxon>
        <taxon>Magnoliopsida</taxon>
        <taxon>eudicotyledons</taxon>
        <taxon>Gunneridae</taxon>
        <taxon>Pentapetalae</taxon>
        <taxon>rosids</taxon>
        <taxon>malvids</taxon>
        <taxon>Brassicales</taxon>
        <taxon>Brassicaceae</taxon>
        <taxon>Brassiceae</taxon>
        <taxon>Brassica</taxon>
    </lineage>
</organism>
<dbReference type="PROSITE" id="PS50011">
    <property type="entry name" value="PROTEIN_KINASE_DOM"/>
    <property type="match status" value="2"/>
</dbReference>
<comment type="catalytic activity">
    <reaction evidence="10">
        <text>L-seryl-[protein] + ATP = O-phospho-L-seryl-[protein] + ADP + H(+)</text>
        <dbReference type="Rhea" id="RHEA:17989"/>
        <dbReference type="Rhea" id="RHEA-COMP:9863"/>
        <dbReference type="Rhea" id="RHEA-COMP:11604"/>
        <dbReference type="ChEBI" id="CHEBI:15378"/>
        <dbReference type="ChEBI" id="CHEBI:29999"/>
        <dbReference type="ChEBI" id="CHEBI:30616"/>
        <dbReference type="ChEBI" id="CHEBI:83421"/>
        <dbReference type="ChEBI" id="CHEBI:456216"/>
        <dbReference type="EC" id="2.7.11.1"/>
    </reaction>
</comment>
<proteinExistence type="inferred from homology"/>
<dbReference type="SMART" id="SM00360">
    <property type="entry name" value="RRM"/>
    <property type="match status" value="1"/>
</dbReference>
<evidence type="ECO:0000256" key="8">
    <source>
        <dbReference type="ARBA" id="ARBA00022840"/>
    </source>
</evidence>
<name>A0ABQ7D1L6_BRACR</name>
<evidence type="ECO:0000256" key="5">
    <source>
        <dbReference type="ARBA" id="ARBA00022679"/>
    </source>
</evidence>
<dbReference type="InterPro" id="IPR017441">
    <property type="entry name" value="Protein_kinase_ATP_BS"/>
</dbReference>
<evidence type="ECO:0000256" key="7">
    <source>
        <dbReference type="ARBA" id="ARBA00022777"/>
    </source>
</evidence>
<dbReference type="SMART" id="SM00220">
    <property type="entry name" value="S_TKc"/>
    <property type="match status" value="1"/>
</dbReference>
<dbReference type="PANTHER" id="PTHR24349">
    <property type="entry name" value="SERINE/THREONINE-PROTEIN KINASE"/>
    <property type="match status" value="1"/>
</dbReference>
<dbReference type="EC" id="2.7.11.1" evidence="2"/>
<gene>
    <name evidence="16" type="ORF">DY000_02011370</name>
</gene>
<dbReference type="Gene3D" id="1.10.510.10">
    <property type="entry name" value="Transferase(Phosphotransferase) domain 1"/>
    <property type="match status" value="2"/>
</dbReference>
<evidence type="ECO:0000256" key="1">
    <source>
        <dbReference type="ARBA" id="ARBA00005354"/>
    </source>
</evidence>
<dbReference type="EMBL" id="QGKV02000759">
    <property type="protein sequence ID" value="KAF3565771.1"/>
    <property type="molecule type" value="Genomic_DNA"/>
</dbReference>
<reference evidence="16 17" key="1">
    <citation type="journal article" date="2020" name="BMC Genomics">
        <title>Intraspecific diversification of the crop wild relative Brassica cretica Lam. using demographic model selection.</title>
        <authorList>
            <person name="Kioukis A."/>
            <person name="Michalopoulou V.A."/>
            <person name="Briers L."/>
            <person name="Pirintsos S."/>
            <person name="Studholme D.J."/>
            <person name="Pavlidis P."/>
            <person name="Sarris P.F."/>
        </authorList>
    </citation>
    <scope>NUCLEOTIDE SEQUENCE [LARGE SCALE GENOMIC DNA]</scope>
    <source>
        <strain evidence="17">cv. PFS-1207/04</strain>
    </source>
</reference>
<feature type="compositionally biased region" description="Polar residues" evidence="13">
    <location>
        <begin position="21"/>
        <end position="33"/>
    </location>
</feature>
<protein>
    <recommendedName>
        <fullName evidence="2">non-specific serine/threonine protein kinase</fullName>
        <ecNumber evidence="2">2.7.11.1</ecNumber>
    </recommendedName>
</protein>
<feature type="domain" description="Protein kinase" evidence="14">
    <location>
        <begin position="576"/>
        <end position="942"/>
    </location>
</feature>
<dbReference type="Proteomes" id="UP000266723">
    <property type="component" value="Unassembled WGS sequence"/>
</dbReference>
<evidence type="ECO:0000259" key="15">
    <source>
        <dbReference type="PROSITE" id="PS50102"/>
    </source>
</evidence>
<feature type="region of interest" description="Disordered" evidence="13">
    <location>
        <begin position="1"/>
        <end position="115"/>
    </location>
</feature>
<dbReference type="Pfam" id="PF00076">
    <property type="entry name" value="RRM_1"/>
    <property type="match status" value="1"/>
</dbReference>
<dbReference type="Gene3D" id="3.30.70.330">
    <property type="match status" value="1"/>
</dbReference>
<sequence>MGLCYSRNISSVKDDEIPVEQPSQTPRRGSIPQSPIPSEVNSYASSPFQSPLPAGVAPSPARTPGRKFKWPFPPPSPAKPIMAALRRRRGAPPRPRDEPIPEDSEDVDSVGGERLDKNFGFGKNVEGKYELGKEVGRGHFGHTCWAKAKKGKMKGQTVAVKIISKAKMTSALSIEDVRREVKLLKALSGHKHMVKFYDVYEDNDNVYVVMELCEGGELLDRILARGGRYPEVDAKRILVQILSATAFFHLQGVVHRDLKPENFLFTSRNEDAVLKVIDFGLSDFIRYDQRLNDVVGSAYYVAPEVLHRSYSTEADMWSIGVISYILLCGSRPFYGRTESAIFRCVLRANPNFEDMPWPSISPTGKDFVKRLLNKDHRKRMTAAQALAHPWLRDENPGLLLDFSVYKLVRSYIRASPFRRSALKALAKAIPDEELVFLKAQFMLLDPKDGGLSLNSFTTALTRYATDAMMESKLPDILNTMQPLVQKKLDFEEFCAAGVSVYQLEALEEWEQIATSAFEQFEQEGNRVISVQELAGEMSVGPNAYPLLKDWIRSSDGKLSFLGYAKFLHGVTVRSSSSRPSNVSEGARSAVSLSGTLFGSYPIKVRLSKTAIAPVDPSLLPKSQDEREKCAKTVYCTNIDKKVTQMELEDFFKTACGEIQHVRLIGYCNHQTFIAFVEFKRVESAVSALNCSGIVLGGLPLWLCWIESWPEVVKYPEVDAKRILVQILSATAFFHLQGVVHRDLKPEISIKCSKQMCFPELLFTSRNEDAVLKVIDFGLSDFIRYDRRLNVLDLSVEELNLQSSFRCVLRANPNFEDLPWPSPTGKDFVKRLLNKDHRKRMTAAQALGYFFLKWKQEHYKSYIRASPFRRSALKALSKAIPDEELVFLKAQFMLLDPKDGGLSLNSFTTAMEQDVKQTSLETRAGLLSSTLAPLHACKTHPIMISAITIHTFPAILSL</sequence>
<evidence type="ECO:0000256" key="9">
    <source>
        <dbReference type="ARBA" id="ARBA00047899"/>
    </source>
</evidence>
<dbReference type="PROSITE" id="PS50102">
    <property type="entry name" value="RRM"/>
    <property type="match status" value="1"/>
</dbReference>
<comment type="caution">
    <text evidence="16">The sequence shown here is derived from an EMBL/GenBank/DDBJ whole genome shotgun (WGS) entry which is preliminary data.</text>
</comment>
<feature type="domain" description="Protein kinase" evidence="14">
    <location>
        <begin position="129"/>
        <end position="391"/>
    </location>
</feature>
<accession>A0ABQ7D1L6</accession>
<dbReference type="Pfam" id="PF00069">
    <property type="entry name" value="Pkinase"/>
    <property type="match status" value="2"/>
</dbReference>
<evidence type="ECO:0000256" key="10">
    <source>
        <dbReference type="ARBA" id="ARBA00048679"/>
    </source>
</evidence>
<dbReference type="PROSITE" id="PS00107">
    <property type="entry name" value="PROTEIN_KINASE_ATP"/>
    <property type="match status" value="1"/>
</dbReference>
<evidence type="ECO:0000313" key="17">
    <source>
        <dbReference type="Proteomes" id="UP000266723"/>
    </source>
</evidence>
<keyword evidence="11" id="KW-0694">RNA-binding</keyword>
<evidence type="ECO:0000256" key="13">
    <source>
        <dbReference type="SAM" id="MobiDB-lite"/>
    </source>
</evidence>
<dbReference type="SUPFAM" id="SSF47473">
    <property type="entry name" value="EF-hand"/>
    <property type="match status" value="1"/>
</dbReference>
<dbReference type="PROSITE" id="PS00108">
    <property type="entry name" value="PROTEIN_KINASE_ST"/>
    <property type="match status" value="1"/>
</dbReference>
<evidence type="ECO:0000256" key="3">
    <source>
        <dbReference type="ARBA" id="ARBA00022527"/>
    </source>
</evidence>
<evidence type="ECO:0000256" key="12">
    <source>
        <dbReference type="PROSITE-ProRule" id="PRU10141"/>
    </source>
</evidence>
<keyword evidence="17" id="KW-1185">Reference proteome</keyword>
<dbReference type="Gene3D" id="1.10.238.10">
    <property type="entry name" value="EF-hand"/>
    <property type="match status" value="2"/>
</dbReference>
<dbReference type="InterPro" id="IPR011992">
    <property type="entry name" value="EF-hand-dom_pair"/>
</dbReference>
<dbReference type="InterPro" id="IPR012677">
    <property type="entry name" value="Nucleotide-bd_a/b_plait_sf"/>
</dbReference>
<keyword evidence="8 12" id="KW-0067">ATP-binding</keyword>
<comment type="catalytic activity">
    <reaction evidence="9">
        <text>L-threonyl-[protein] + ATP = O-phospho-L-threonyl-[protein] + ADP + H(+)</text>
        <dbReference type="Rhea" id="RHEA:46608"/>
        <dbReference type="Rhea" id="RHEA-COMP:11060"/>
        <dbReference type="Rhea" id="RHEA-COMP:11605"/>
        <dbReference type="ChEBI" id="CHEBI:15378"/>
        <dbReference type="ChEBI" id="CHEBI:30013"/>
        <dbReference type="ChEBI" id="CHEBI:30616"/>
        <dbReference type="ChEBI" id="CHEBI:61977"/>
        <dbReference type="ChEBI" id="CHEBI:456216"/>
        <dbReference type="EC" id="2.7.11.1"/>
    </reaction>
</comment>
<dbReference type="InterPro" id="IPR050205">
    <property type="entry name" value="CDPK_Ser/Thr_kinases"/>
</dbReference>
<evidence type="ECO:0000256" key="11">
    <source>
        <dbReference type="PROSITE-ProRule" id="PRU00176"/>
    </source>
</evidence>
<feature type="domain" description="RRM" evidence="15">
    <location>
        <begin position="631"/>
        <end position="729"/>
    </location>
</feature>
<keyword evidence="4" id="KW-0597">Phosphoprotein</keyword>
<evidence type="ECO:0000259" key="14">
    <source>
        <dbReference type="PROSITE" id="PS50011"/>
    </source>
</evidence>